<dbReference type="AlphaFoldDB" id="A0A391NLL4"/>
<organism evidence="2 3">
    <name type="scientific">Kipferlia bialata</name>
    <dbReference type="NCBI Taxonomy" id="797122"/>
    <lineage>
        <taxon>Eukaryota</taxon>
        <taxon>Metamonada</taxon>
        <taxon>Carpediemonas-like organisms</taxon>
        <taxon>Kipferlia</taxon>
    </lineage>
</organism>
<proteinExistence type="predicted"/>
<evidence type="ECO:0000313" key="2">
    <source>
        <dbReference type="EMBL" id="GCA62675.1"/>
    </source>
</evidence>
<sequence length="228" mass="24113">DKDVATAVRGLSVEIKGKKARLSASKGLVTVPPKEAEEDWHKYLSRRSANVEEASSEVDEVITKLRKVLGYVDRRHKKRDKRTEKKAEGAAAEVKQEPTGGATDGERTEAGKEGAAGDGDVDMVGDSSAEGTHAPDGEGEGEREGEGEGEREGEGEGEVAVKVEEGEVVVKLEPPSRPVAEADEGEIEGEGEAEGEVVVKMEPGLATHSDGPIDQTEGQAEDGDVQMQ</sequence>
<protein>
    <submittedName>
        <fullName evidence="2">Uncharacterized protein</fullName>
    </submittedName>
</protein>
<name>A0A391NLL4_9EUKA</name>
<dbReference type="EMBL" id="BDIP01001158">
    <property type="protein sequence ID" value="GCA62675.1"/>
    <property type="molecule type" value="Genomic_DNA"/>
</dbReference>
<feature type="region of interest" description="Disordered" evidence="1">
    <location>
        <begin position="73"/>
        <end position="228"/>
    </location>
</feature>
<evidence type="ECO:0000256" key="1">
    <source>
        <dbReference type="SAM" id="MobiDB-lite"/>
    </source>
</evidence>
<feature type="compositionally biased region" description="Acidic residues" evidence="1">
    <location>
        <begin position="219"/>
        <end position="228"/>
    </location>
</feature>
<dbReference type="Proteomes" id="UP000265618">
    <property type="component" value="Unassembled WGS sequence"/>
</dbReference>
<feature type="non-terminal residue" evidence="2">
    <location>
        <position position="1"/>
    </location>
</feature>
<accession>A0A391NLL4</accession>
<feature type="compositionally biased region" description="Acidic residues" evidence="1">
    <location>
        <begin position="181"/>
        <end position="195"/>
    </location>
</feature>
<comment type="caution">
    <text evidence="2">The sequence shown here is derived from an EMBL/GenBank/DDBJ whole genome shotgun (WGS) entry which is preliminary data.</text>
</comment>
<evidence type="ECO:0000313" key="3">
    <source>
        <dbReference type="Proteomes" id="UP000265618"/>
    </source>
</evidence>
<keyword evidence="3" id="KW-1185">Reference proteome</keyword>
<feature type="compositionally biased region" description="Basic and acidic residues" evidence="1">
    <location>
        <begin position="133"/>
        <end position="170"/>
    </location>
</feature>
<gene>
    <name evidence="2" type="ORF">KIPB_005095</name>
</gene>
<reference evidence="2 3" key="1">
    <citation type="journal article" date="2018" name="PLoS ONE">
        <title>The draft genome of Kipferlia bialata reveals reductive genome evolution in fornicate parasites.</title>
        <authorList>
            <person name="Tanifuji G."/>
            <person name="Takabayashi S."/>
            <person name="Kume K."/>
            <person name="Takagi M."/>
            <person name="Nakayama T."/>
            <person name="Kamikawa R."/>
            <person name="Inagaki Y."/>
            <person name="Hashimoto T."/>
        </authorList>
    </citation>
    <scope>NUCLEOTIDE SEQUENCE [LARGE SCALE GENOMIC DNA]</scope>
    <source>
        <strain evidence="2">NY0173</strain>
    </source>
</reference>